<reference evidence="1" key="1">
    <citation type="submission" date="2023-10" db="EMBL/GenBank/DDBJ databases">
        <authorList>
            <person name="Rodriguez Cubillos JULIANA M."/>
            <person name="De Vega J."/>
        </authorList>
    </citation>
    <scope>NUCLEOTIDE SEQUENCE</scope>
</reference>
<name>A0ACB0JWS5_TRIPR</name>
<comment type="caution">
    <text evidence="1">The sequence shown here is derived from an EMBL/GenBank/DDBJ whole genome shotgun (WGS) entry which is preliminary data.</text>
</comment>
<sequence>MADSSNYLQPSIPKFDGHYDHWSMLMENLLRSKEYWSLIEDGVIEAPAGATQDQIEAARESKLKDLKAKNFLFQAIERSILETILTRGTAKEIWDSMRQKYCGSTKVKRAQLQALRKEFEMLNMRIGESIDEYFSRTLSIANKMTSHGDTITQSTIVEKILRSLTSRFNYVVCSIEESNDTTTMTVDQLQSSLLVQEQRMKHQKDEQEQILKVSNGGRGSGGRGDNSNARGRGRGRGRGGRGAKFNKELVECYKCHKLGHFQSECPSWEEDNANYAEYAEFDDRGEILLMAQGTKSNESQDSIISDAKNELWFLDSGCSNHMVGNKNWLFEYDGTFKDSVKLGDDSKMAVEGKGNLKLHIEGFTQVLTNVYYLPGLKNNLLSIGQLQQKNLTVIFKNDTCKVFHEEKGLIMATHMTMNRMFVIKAPVIVPHCMNASSDGNDNANLWHQRYGHLSFKGMNVLAHKEMVIGLPKLKQPKEECSNCMKGKQQRQNVPKKSSWRASTKLELVHSDICGPINPESNGRKRYFMTFTDDLSRRTWIYFMNEKSEALAMFKKFKVMVENEAKESIQCLRTDRGGEYTSNEFSEFCDLHGIKRQLTAAYTPHQNGVSERKNRTIMNMVRCMLSERSVPKTFWPEAVNWSVYLLNRSPTFAVKDVTPEEAWSGIKPSVSHFKIFGCIAYVHIPDNLRKKLDDKSIICVHLGISEESKAYKLFDPVKKRILVSKDVRFDEKKQWNWENKVTEKSNSSQQVIDCEIDVETCSTSSHHDHSNDAQVHAPDDASNASNPLSEEMDLTVSDSEEEGNNEVNELGKRVSRKPSYLNDYEVGDYEAGESSDSQAFFSPSEDPMTYNDAAKHDVWKKAMDTEIAAIESNDTWELTHLPAGAKKIGVKWVYKTKYNEEGKIEKHKARLVAKGYSQQHGIDYNEVFAPVARWDTIRTILAIAATNHWYVFQLDVKSAFLHGELDETVYVEQPLGYQKKEKEMVYRLKKSLYGLKQAPRAWYSKIEAYFCREGFVKCTHEHTLFVKKESDGRIIIVSLYVDDLIFTGNDQNLFDKFKTSMERNFAMTDLGKMRYFLGIEVKQTKEGIFMFQQKYACEVLKRFNMESCNSVCNPIVPGNKLKKDEDGIACDSTSYKQMVGCLMYLLATRPDLAFSVCLVARFMERPTELHVAAVKRILRYVKGTVSYGLWFEKGKDDELVGWSDSDYAGDLDDRKSTSGYVFMIGSKAVSWCSKKQPIVTLSTTEAEFIAAANCACQAIWLNRILDHISSRKKDCITLYCDNSSTIKLSKNPVMHGRSKHIDVRFHFLRDLTKDGKVQLLHCSSFEQTADIMTKALSLESFCKFRDMLGLCKLEDIN</sequence>
<dbReference type="Proteomes" id="UP001177021">
    <property type="component" value="Unassembled WGS sequence"/>
</dbReference>
<proteinExistence type="predicted"/>
<accession>A0ACB0JWS5</accession>
<evidence type="ECO:0000313" key="2">
    <source>
        <dbReference type="Proteomes" id="UP001177021"/>
    </source>
</evidence>
<evidence type="ECO:0000313" key="1">
    <source>
        <dbReference type="EMBL" id="CAJ2647913.1"/>
    </source>
</evidence>
<gene>
    <name evidence="1" type="ORF">MILVUS5_LOCUS16344</name>
</gene>
<protein>
    <submittedName>
        <fullName evidence="1">Uncharacterized protein</fullName>
    </submittedName>
</protein>
<organism evidence="1 2">
    <name type="scientific">Trifolium pratense</name>
    <name type="common">Red clover</name>
    <dbReference type="NCBI Taxonomy" id="57577"/>
    <lineage>
        <taxon>Eukaryota</taxon>
        <taxon>Viridiplantae</taxon>
        <taxon>Streptophyta</taxon>
        <taxon>Embryophyta</taxon>
        <taxon>Tracheophyta</taxon>
        <taxon>Spermatophyta</taxon>
        <taxon>Magnoliopsida</taxon>
        <taxon>eudicotyledons</taxon>
        <taxon>Gunneridae</taxon>
        <taxon>Pentapetalae</taxon>
        <taxon>rosids</taxon>
        <taxon>fabids</taxon>
        <taxon>Fabales</taxon>
        <taxon>Fabaceae</taxon>
        <taxon>Papilionoideae</taxon>
        <taxon>50 kb inversion clade</taxon>
        <taxon>NPAAA clade</taxon>
        <taxon>Hologalegina</taxon>
        <taxon>IRL clade</taxon>
        <taxon>Trifolieae</taxon>
        <taxon>Trifolium</taxon>
    </lineage>
</organism>
<dbReference type="EMBL" id="CASHSV030000109">
    <property type="protein sequence ID" value="CAJ2647913.1"/>
    <property type="molecule type" value="Genomic_DNA"/>
</dbReference>
<keyword evidence="2" id="KW-1185">Reference proteome</keyword>